<proteinExistence type="predicted"/>
<dbReference type="EMBL" id="JAUJFI010000024">
    <property type="protein sequence ID" value="MDQ2102528.1"/>
    <property type="molecule type" value="Genomic_DNA"/>
</dbReference>
<evidence type="ECO:0000313" key="1">
    <source>
        <dbReference type="EMBL" id="MDQ2102528.1"/>
    </source>
</evidence>
<reference evidence="1 2" key="1">
    <citation type="submission" date="2023-06" db="EMBL/GenBank/DDBJ databases">
        <title>Azospirillum isscasensis sp.nov, a bacterium isolated from rhizosphere soil of rice.</title>
        <authorList>
            <person name="Wang H."/>
        </authorList>
    </citation>
    <scope>NUCLEOTIDE SEQUENCE [LARGE SCALE GENOMIC DNA]</scope>
    <source>
        <strain evidence="1 2">C340-1</strain>
    </source>
</reference>
<organism evidence="1 2">
    <name type="scientific">Azospirillum isscasi</name>
    <dbReference type="NCBI Taxonomy" id="3053926"/>
    <lineage>
        <taxon>Bacteria</taxon>
        <taxon>Pseudomonadati</taxon>
        <taxon>Pseudomonadota</taxon>
        <taxon>Alphaproteobacteria</taxon>
        <taxon>Rhodospirillales</taxon>
        <taxon>Azospirillaceae</taxon>
        <taxon>Azospirillum</taxon>
    </lineage>
</organism>
<dbReference type="Proteomes" id="UP001227317">
    <property type="component" value="Unassembled WGS sequence"/>
</dbReference>
<comment type="caution">
    <text evidence="1">The sequence shown here is derived from an EMBL/GenBank/DDBJ whole genome shotgun (WGS) entry which is preliminary data.</text>
</comment>
<evidence type="ECO:0000313" key="2">
    <source>
        <dbReference type="Proteomes" id="UP001227317"/>
    </source>
</evidence>
<protein>
    <recommendedName>
        <fullName evidence="3">Response receiver domain-containing protein</fullName>
    </recommendedName>
</protein>
<name>A0ABU0WEA2_9PROT</name>
<accession>A0ABU0WEA2</accession>
<evidence type="ECO:0008006" key="3">
    <source>
        <dbReference type="Google" id="ProtNLM"/>
    </source>
</evidence>
<gene>
    <name evidence="1" type="ORF">QSG27_07470</name>
</gene>
<keyword evidence="2" id="KW-1185">Reference proteome</keyword>
<sequence>MKQEARIRAAIEKGEIRKVVIIDDAFDPPALSDEVAGEFLDLLEKEASAAVLKKAGVTPEEAKAARDAITASEYTADELQIVVSKLYAKYVEKFDDKFDPAGSFSVLKGDNLRRVRPLLLLLATCSKLTVTRIGSDASGVDFDALKPDVVFVDYYLDATLSPDGNPDEAQGQAARRGSLEMLRRVLLNKPGIGPSVMLMSSHSVRKEAHAFRREIREERKVFASRFHYLSKEELDEEDDGSIRVSGDAVDALLDIAQRHRFAGAVEEGLAQWKSGLDQAAATVWDLITELELKDFAYLARFRLAEEGQPLSSYLEWLFGEVLIDGIARSVKWGDQSFKTLDDGAFKNKPGSQIEGAFDGPTLHIAELYFRARVDARPTRQGTDLRTGDLYVHKDRPDELLATVTPECDLVLRRNKRSAKRLTVVSGILQAIDAPDSSIADFFMLDNKPLNIVWNAKDIRTIDYPDIGDDGYRLVGTLRPLYAYELQRRVLADLGRVGLAVAPAMAMTAQAKVVVRRDEGEPVELRLPMPDTASCAVIPKRGSSDKPRVIYHRSFASALLDALLTIPDKELDADAKTQVGSLKQPGNQMLFVDKLCRDGQLDGEEAFGILTTLQFVRRKGSIPWCQILVSHEKEAAETGLPEEDAPVAVEL</sequence>
<dbReference type="RefSeq" id="WP_306704725.1">
    <property type="nucleotide sequence ID" value="NZ_JAUJFI010000024.1"/>
</dbReference>